<dbReference type="InterPro" id="IPR003597">
    <property type="entry name" value="Ig_C1-set"/>
</dbReference>
<feature type="chain" id="PRO_5025414834" evidence="4">
    <location>
        <begin position="16"/>
        <end position="344"/>
    </location>
</feature>
<dbReference type="FunFam" id="3.30.500.10:FF:000001">
    <property type="entry name" value="H-2 class I histocompatibility antigen, alpha chain"/>
    <property type="match status" value="1"/>
</dbReference>
<dbReference type="PANTHER" id="PTHR16675">
    <property type="entry name" value="MHC CLASS I-RELATED"/>
    <property type="match status" value="1"/>
</dbReference>
<dbReference type="InterPro" id="IPR037055">
    <property type="entry name" value="MHC_I-like_Ag-recog_sf"/>
</dbReference>
<keyword evidence="3" id="KW-0472">Membrane</keyword>
<evidence type="ECO:0000259" key="5">
    <source>
        <dbReference type="PROSITE" id="PS50835"/>
    </source>
</evidence>
<keyword evidence="1" id="KW-0325">Glycoprotein</keyword>
<dbReference type="PRINTS" id="PR01638">
    <property type="entry name" value="MHCCLASSI"/>
</dbReference>
<sequence>MMLLLYWAASVSVSAVKHSLKYFYTASSQVPNFPEFVVVGMVDEVQILQFDSNTMKTVSKQDWMNRNIDEQYWERETGGFVSAQQVFKANIEIAKQRFNQTGGVHIVQRMYGCEWDDETNEVDGYEQFGYDGEDFITFDLQTETWVAPKQQAVVTKHKWDSNKAFITSVKNYYTQICPEWVKKYLNYGRSSLMRTVLPSVSLLQKSSSSPITCHATGFYPHKAKLLWRKDGKELHEGVNRGEILPNNDGTLQTSADLDLSSVKPEDWRSYDCVFQLCGVNKDIITRLGRAVIRTNEGNSLFMIIPMILALGVLAVITVIGFIIYKKKTAVENCEVQEKMIPCEA</sequence>
<dbReference type="InterPro" id="IPR011162">
    <property type="entry name" value="MHC_I/II-like_Ag-recog"/>
</dbReference>
<gene>
    <name evidence="6" type="primary">LOC102078978</name>
</gene>
<dbReference type="GO" id="GO:0006955">
    <property type="term" value="P:immune response"/>
    <property type="evidence" value="ECO:0007669"/>
    <property type="project" value="TreeGrafter"/>
</dbReference>
<feature type="transmembrane region" description="Helical" evidence="3">
    <location>
        <begin position="300"/>
        <end position="324"/>
    </location>
</feature>
<feature type="domain" description="Ig-like" evidence="5">
    <location>
        <begin position="198"/>
        <end position="272"/>
    </location>
</feature>
<dbReference type="AlphaFoldDB" id="A0A669C679"/>
<accession>A0A669C679</accession>
<evidence type="ECO:0000256" key="3">
    <source>
        <dbReference type="SAM" id="Phobius"/>
    </source>
</evidence>
<evidence type="ECO:0000256" key="4">
    <source>
        <dbReference type="SAM" id="SignalP"/>
    </source>
</evidence>
<dbReference type="PANTHER" id="PTHR16675:SF237">
    <property type="entry name" value="MHC CLASS I ANTIGEN TRANSCRIPT VARIANT 1-RELATED"/>
    <property type="match status" value="1"/>
</dbReference>
<dbReference type="Proteomes" id="UP000005207">
    <property type="component" value="Linkage group LG22"/>
</dbReference>
<evidence type="ECO:0000313" key="6">
    <source>
        <dbReference type="Ensembl" id="ENSONIP00000042131.1"/>
    </source>
</evidence>
<organism evidence="6 7">
    <name type="scientific">Oreochromis niloticus</name>
    <name type="common">Nile tilapia</name>
    <name type="synonym">Tilapia nilotica</name>
    <dbReference type="NCBI Taxonomy" id="8128"/>
    <lineage>
        <taxon>Eukaryota</taxon>
        <taxon>Metazoa</taxon>
        <taxon>Chordata</taxon>
        <taxon>Craniata</taxon>
        <taxon>Vertebrata</taxon>
        <taxon>Euteleostomi</taxon>
        <taxon>Actinopterygii</taxon>
        <taxon>Neopterygii</taxon>
        <taxon>Teleostei</taxon>
        <taxon>Neoteleostei</taxon>
        <taxon>Acanthomorphata</taxon>
        <taxon>Ovalentaria</taxon>
        <taxon>Cichlomorphae</taxon>
        <taxon>Cichliformes</taxon>
        <taxon>Cichlidae</taxon>
        <taxon>African cichlids</taxon>
        <taxon>Pseudocrenilabrinae</taxon>
        <taxon>Oreochromini</taxon>
        <taxon>Oreochromis</taxon>
    </lineage>
</organism>
<dbReference type="InterPro" id="IPR011161">
    <property type="entry name" value="MHC_I-like_Ag-recog"/>
</dbReference>
<evidence type="ECO:0000256" key="2">
    <source>
        <dbReference type="RuleBase" id="RU004439"/>
    </source>
</evidence>
<dbReference type="Pfam" id="PF00129">
    <property type="entry name" value="MHC_I"/>
    <property type="match status" value="1"/>
</dbReference>
<dbReference type="Ensembl" id="ENSONIT00000065525.1">
    <property type="protein sequence ID" value="ENSONIP00000042131.1"/>
    <property type="gene ID" value="ENSONIG00000039848.1"/>
</dbReference>
<dbReference type="InterPro" id="IPR036179">
    <property type="entry name" value="Ig-like_dom_sf"/>
</dbReference>
<dbReference type="InterPro" id="IPR007110">
    <property type="entry name" value="Ig-like_dom"/>
</dbReference>
<name>A0A669C679_ORENI</name>
<dbReference type="OMA" id="PETERWI"/>
<evidence type="ECO:0000256" key="1">
    <source>
        <dbReference type="ARBA" id="ARBA00023180"/>
    </source>
</evidence>
<dbReference type="SUPFAM" id="SSF54452">
    <property type="entry name" value="MHC antigen-recognition domain"/>
    <property type="match status" value="1"/>
</dbReference>
<dbReference type="GeneTree" id="ENSGT01120000271828"/>
<dbReference type="GO" id="GO:0005615">
    <property type="term" value="C:extracellular space"/>
    <property type="evidence" value="ECO:0007669"/>
    <property type="project" value="TreeGrafter"/>
</dbReference>
<dbReference type="Gene3D" id="2.60.40.10">
    <property type="entry name" value="Immunoglobulins"/>
    <property type="match status" value="1"/>
</dbReference>
<reference evidence="7" key="1">
    <citation type="submission" date="2012-01" db="EMBL/GenBank/DDBJ databases">
        <title>The Genome Sequence of Oreochromis niloticus (Nile Tilapia).</title>
        <authorList>
            <consortium name="Broad Institute Genome Assembly Team"/>
            <consortium name="Broad Institute Sequencing Platform"/>
            <person name="Di Palma F."/>
            <person name="Johnson J."/>
            <person name="Lander E.S."/>
            <person name="Lindblad-Toh K."/>
        </authorList>
    </citation>
    <scope>NUCLEOTIDE SEQUENCE [LARGE SCALE GENOMIC DNA]</scope>
</reference>
<comment type="similarity">
    <text evidence="2">Belongs to the MHC class I family.</text>
</comment>
<keyword evidence="3" id="KW-1133">Transmembrane helix</keyword>
<dbReference type="Pfam" id="PF07654">
    <property type="entry name" value="C1-set"/>
    <property type="match status" value="1"/>
</dbReference>
<dbReference type="GO" id="GO:0009897">
    <property type="term" value="C:external side of plasma membrane"/>
    <property type="evidence" value="ECO:0007669"/>
    <property type="project" value="TreeGrafter"/>
</dbReference>
<dbReference type="InterPro" id="IPR001039">
    <property type="entry name" value="MHC_I_a_a1/a2"/>
</dbReference>
<dbReference type="InterPro" id="IPR013783">
    <property type="entry name" value="Ig-like_fold"/>
</dbReference>
<reference evidence="6" key="3">
    <citation type="submission" date="2025-09" db="UniProtKB">
        <authorList>
            <consortium name="Ensembl"/>
        </authorList>
    </citation>
    <scope>IDENTIFICATION</scope>
</reference>
<dbReference type="Gene3D" id="3.30.500.10">
    <property type="entry name" value="MHC class I-like antigen recognition-like"/>
    <property type="match status" value="1"/>
</dbReference>
<proteinExistence type="inferred from homology"/>
<keyword evidence="4" id="KW-0732">Signal</keyword>
<reference evidence="6" key="2">
    <citation type="submission" date="2025-08" db="UniProtKB">
        <authorList>
            <consortium name="Ensembl"/>
        </authorList>
    </citation>
    <scope>IDENTIFICATION</scope>
</reference>
<dbReference type="FunFam" id="2.60.40.10:FF:000943">
    <property type="entry name" value="Classical MHC class I molecule, alpha-chain"/>
    <property type="match status" value="1"/>
</dbReference>
<keyword evidence="3" id="KW-0812">Transmembrane</keyword>
<dbReference type="PROSITE" id="PS50835">
    <property type="entry name" value="IG_LIKE"/>
    <property type="match status" value="1"/>
</dbReference>
<dbReference type="InterPro" id="IPR050208">
    <property type="entry name" value="MHC_class-I_related"/>
</dbReference>
<dbReference type="SMART" id="SM00407">
    <property type="entry name" value="IGc1"/>
    <property type="match status" value="1"/>
</dbReference>
<evidence type="ECO:0000313" key="7">
    <source>
        <dbReference type="Proteomes" id="UP000005207"/>
    </source>
</evidence>
<keyword evidence="7" id="KW-1185">Reference proteome</keyword>
<feature type="signal peptide" evidence="4">
    <location>
        <begin position="1"/>
        <end position="15"/>
    </location>
</feature>
<protein>
    <submittedName>
        <fullName evidence="6">Class I histocompatibility antigen, F10 alpha chain</fullName>
    </submittedName>
</protein>
<dbReference type="SUPFAM" id="SSF48726">
    <property type="entry name" value="Immunoglobulin"/>
    <property type="match status" value="1"/>
</dbReference>